<dbReference type="PROSITE" id="PS50005">
    <property type="entry name" value="TPR"/>
    <property type="match status" value="3"/>
</dbReference>
<dbReference type="Gene3D" id="1.25.40.10">
    <property type="entry name" value="Tetratricopeptide repeat domain"/>
    <property type="match status" value="2"/>
</dbReference>
<dbReference type="PANTHER" id="PTHR44858:SF18">
    <property type="entry name" value="TETRATRICOPEPTIDE REPEAT (TPR) PROTEIN"/>
    <property type="match status" value="1"/>
</dbReference>
<dbReference type="SUPFAM" id="SSF48452">
    <property type="entry name" value="TPR-like"/>
    <property type="match status" value="1"/>
</dbReference>
<dbReference type="SMART" id="SM00028">
    <property type="entry name" value="TPR"/>
    <property type="match status" value="6"/>
</dbReference>
<organism evidence="4 5">
    <name type="scientific">Candidatus Limenecus avicola</name>
    <dbReference type="NCBI Taxonomy" id="2840847"/>
    <lineage>
        <taxon>Bacteria</taxon>
        <taxon>Bacillati</taxon>
        <taxon>Bacillota</taxon>
        <taxon>Clostridia</taxon>
        <taxon>Eubacteriales</taxon>
        <taxon>Clostridiaceae</taxon>
        <taxon>Clostridiaceae incertae sedis</taxon>
        <taxon>Candidatus Limenecus</taxon>
    </lineage>
</organism>
<dbReference type="InterPro" id="IPR011990">
    <property type="entry name" value="TPR-like_helical_dom_sf"/>
</dbReference>
<proteinExistence type="predicted"/>
<feature type="repeat" description="TPR" evidence="3">
    <location>
        <begin position="61"/>
        <end position="94"/>
    </location>
</feature>
<keyword evidence="2 3" id="KW-0802">TPR repeat</keyword>
<name>A0A9D1N000_9CLOT</name>
<dbReference type="AlphaFoldDB" id="A0A9D1N000"/>
<feature type="repeat" description="TPR" evidence="3">
    <location>
        <begin position="163"/>
        <end position="196"/>
    </location>
</feature>
<accession>A0A9D1N000</accession>
<dbReference type="EMBL" id="DVOD01000030">
    <property type="protein sequence ID" value="HIU92300.1"/>
    <property type="molecule type" value="Genomic_DNA"/>
</dbReference>
<evidence type="ECO:0000256" key="1">
    <source>
        <dbReference type="ARBA" id="ARBA00022737"/>
    </source>
</evidence>
<reference evidence="4" key="1">
    <citation type="submission" date="2020-10" db="EMBL/GenBank/DDBJ databases">
        <authorList>
            <person name="Gilroy R."/>
        </authorList>
    </citation>
    <scope>NUCLEOTIDE SEQUENCE</scope>
    <source>
        <strain evidence="4">CHK154-7741</strain>
    </source>
</reference>
<dbReference type="InterPro" id="IPR050498">
    <property type="entry name" value="Ycf3"/>
</dbReference>
<gene>
    <name evidence="4" type="ORF">IAD26_04095</name>
</gene>
<feature type="repeat" description="TPR" evidence="3">
    <location>
        <begin position="95"/>
        <end position="128"/>
    </location>
</feature>
<keyword evidence="1" id="KW-0677">Repeat</keyword>
<dbReference type="Pfam" id="PF13181">
    <property type="entry name" value="TPR_8"/>
    <property type="match status" value="1"/>
</dbReference>
<evidence type="ECO:0000313" key="4">
    <source>
        <dbReference type="EMBL" id="HIU92300.1"/>
    </source>
</evidence>
<dbReference type="Pfam" id="PF13432">
    <property type="entry name" value="TPR_16"/>
    <property type="match status" value="1"/>
</dbReference>
<evidence type="ECO:0000313" key="5">
    <source>
        <dbReference type="Proteomes" id="UP000886748"/>
    </source>
</evidence>
<reference evidence="4" key="2">
    <citation type="journal article" date="2021" name="PeerJ">
        <title>Extensive microbial diversity within the chicken gut microbiome revealed by metagenomics and culture.</title>
        <authorList>
            <person name="Gilroy R."/>
            <person name="Ravi A."/>
            <person name="Getino M."/>
            <person name="Pursley I."/>
            <person name="Horton D.L."/>
            <person name="Alikhan N.F."/>
            <person name="Baker D."/>
            <person name="Gharbi K."/>
            <person name="Hall N."/>
            <person name="Watson M."/>
            <person name="Adriaenssens E.M."/>
            <person name="Foster-Nyarko E."/>
            <person name="Jarju S."/>
            <person name="Secka A."/>
            <person name="Antonio M."/>
            <person name="Oren A."/>
            <person name="Chaudhuri R.R."/>
            <person name="La Ragione R."/>
            <person name="Hildebrand F."/>
            <person name="Pallen M.J."/>
        </authorList>
    </citation>
    <scope>NUCLEOTIDE SEQUENCE</scope>
    <source>
        <strain evidence="4">CHK154-7741</strain>
    </source>
</reference>
<comment type="caution">
    <text evidence="4">The sequence shown here is derived from an EMBL/GenBank/DDBJ whole genome shotgun (WGS) entry which is preliminary data.</text>
</comment>
<protein>
    <submittedName>
        <fullName evidence="4">Tetratricopeptide repeat protein</fullName>
    </submittedName>
</protein>
<dbReference type="InterPro" id="IPR019734">
    <property type="entry name" value="TPR_rpt"/>
</dbReference>
<sequence>MGIKYQSVVQGLDSFVVKPKNYTTTAAYKLFIKADALRLANHFKESIKHYLSAILIDRKNYRTYMGLGISYKAEQKYDKAIDALEKARKLSFFTPEIHYELGLCYLITGHFCEAIKSFHHAISLDRTNINAQLQLGVAHEFIEEYDMAILIYHTIIENNPSFISAYNHLSALYMNLGEFKAAGCVFSQILKVNPNFSKAYLGLAICFDKMSNKSRAMHYYKLFLDKKPHSHHAERIKKRITKLRNLKESNPSQPTFAIL</sequence>
<dbReference type="PANTHER" id="PTHR44858">
    <property type="entry name" value="TETRATRICOPEPTIDE REPEAT PROTEIN 6"/>
    <property type="match status" value="1"/>
</dbReference>
<dbReference type="Proteomes" id="UP000886748">
    <property type="component" value="Unassembled WGS sequence"/>
</dbReference>
<evidence type="ECO:0000256" key="3">
    <source>
        <dbReference type="PROSITE-ProRule" id="PRU00339"/>
    </source>
</evidence>
<evidence type="ECO:0000256" key="2">
    <source>
        <dbReference type="ARBA" id="ARBA00022803"/>
    </source>
</evidence>